<gene>
    <name evidence="1" type="ORF">ACFSFW_18530</name>
</gene>
<keyword evidence="2" id="KW-1185">Reference proteome</keyword>
<dbReference type="InterPro" id="IPR052913">
    <property type="entry name" value="Glycopeptide_resist_protein"/>
</dbReference>
<dbReference type="Proteomes" id="UP001597227">
    <property type="component" value="Unassembled WGS sequence"/>
</dbReference>
<reference evidence="2" key="1">
    <citation type="journal article" date="2019" name="Int. J. Syst. Evol. Microbiol.">
        <title>The Global Catalogue of Microorganisms (GCM) 10K type strain sequencing project: providing services to taxonomists for standard genome sequencing and annotation.</title>
        <authorList>
            <consortium name="The Broad Institute Genomics Platform"/>
            <consortium name="The Broad Institute Genome Sequencing Center for Infectious Disease"/>
            <person name="Wu L."/>
            <person name="Ma J."/>
        </authorList>
    </citation>
    <scope>NUCLEOTIDE SEQUENCE [LARGE SCALE GENOMIC DNA]</scope>
    <source>
        <strain evidence="2">CCUG 15531</strain>
    </source>
</reference>
<name>A0ABW4MSR3_9BACI</name>
<dbReference type="Pfam" id="PF04294">
    <property type="entry name" value="VanW"/>
    <property type="match status" value="1"/>
</dbReference>
<evidence type="ECO:0000313" key="2">
    <source>
        <dbReference type="Proteomes" id="UP001597227"/>
    </source>
</evidence>
<dbReference type="EMBL" id="JBHUEK010000026">
    <property type="protein sequence ID" value="MFD1780666.1"/>
    <property type="molecule type" value="Genomic_DNA"/>
</dbReference>
<evidence type="ECO:0000313" key="1">
    <source>
        <dbReference type="EMBL" id="MFD1780666.1"/>
    </source>
</evidence>
<sequence length="307" mass="33495">MKKTTLPLLLGVLLMSGCSLIEKEPVTVDLHQVAPVEVIETKQGVDVREVSIIDPRDNSIIEVLNMDEFQNEEELKAKAIQIASDLASTIDRPMIPAKLSTSGELQQGQSQMILKEDELVTRLLDNSVFNKQVVLPIEETNPNVTQDQVQGINEVVLGSFTTYFDASVEGRSFNIKKSADQINDIVLGPGDRFYFNTVVGNASKENGYALATVIVNKEFVPGYGGGVCQTSSTLYNAVAKAGLEMIEVHHHSKPVGYVPIGSDATVAYPYLDFKFSNNRPYPVVLKSSVKGGSLQIEVRSAANYVSN</sequence>
<dbReference type="InterPro" id="IPR007391">
    <property type="entry name" value="Vancomycin_resist_VanW"/>
</dbReference>
<dbReference type="PROSITE" id="PS51257">
    <property type="entry name" value="PROKAR_LIPOPROTEIN"/>
    <property type="match status" value="1"/>
</dbReference>
<dbReference type="PANTHER" id="PTHR35788:SF1">
    <property type="entry name" value="EXPORTED PROTEIN"/>
    <property type="match status" value="1"/>
</dbReference>
<comment type="caution">
    <text evidence="1">The sequence shown here is derived from an EMBL/GenBank/DDBJ whole genome shotgun (WGS) entry which is preliminary data.</text>
</comment>
<organism evidence="1 2">
    <name type="scientific">Fredinandcohnia salidurans</name>
    <dbReference type="NCBI Taxonomy" id="2595041"/>
    <lineage>
        <taxon>Bacteria</taxon>
        <taxon>Bacillati</taxon>
        <taxon>Bacillota</taxon>
        <taxon>Bacilli</taxon>
        <taxon>Bacillales</taxon>
        <taxon>Bacillaceae</taxon>
        <taxon>Fredinandcohnia</taxon>
    </lineage>
</organism>
<dbReference type="RefSeq" id="WP_304214722.1">
    <property type="nucleotide sequence ID" value="NZ_JBHUEK010000026.1"/>
</dbReference>
<dbReference type="PANTHER" id="PTHR35788">
    <property type="entry name" value="EXPORTED PROTEIN-RELATED"/>
    <property type="match status" value="1"/>
</dbReference>
<protein>
    <submittedName>
        <fullName evidence="1">VanW family protein</fullName>
    </submittedName>
</protein>
<accession>A0ABW4MSR3</accession>
<proteinExistence type="predicted"/>